<dbReference type="GO" id="GO:0005524">
    <property type="term" value="F:ATP binding"/>
    <property type="evidence" value="ECO:0007669"/>
    <property type="project" value="UniProtKB-KW"/>
</dbReference>
<dbReference type="SUPFAM" id="SSF52540">
    <property type="entry name" value="P-loop containing nucleoside triphosphate hydrolases"/>
    <property type="match status" value="2"/>
</dbReference>
<dbReference type="InterPro" id="IPR003593">
    <property type="entry name" value="AAA+_ATPase"/>
</dbReference>
<dbReference type="SMART" id="SM00382">
    <property type="entry name" value="AAA"/>
    <property type="match status" value="2"/>
</dbReference>
<dbReference type="PROSITE" id="PS50893">
    <property type="entry name" value="ABC_TRANSPORTER_2"/>
    <property type="match status" value="2"/>
</dbReference>
<accession>A0ABM7FR65</accession>
<feature type="coiled-coil region" evidence="3">
    <location>
        <begin position="529"/>
        <end position="617"/>
    </location>
</feature>
<gene>
    <name evidence="5" type="ORF">JMUB590_2155</name>
</gene>
<keyword evidence="1" id="KW-0547">Nucleotide-binding</keyword>
<reference evidence="5 6" key="1">
    <citation type="submission" date="2018-05" db="EMBL/GenBank/DDBJ databases">
        <title>Complete genome sequencing of three human clinical isolates of Staphylococcus caprae reveals virulence factors similar to those of S. epidermidis and S. capitis.</title>
        <authorList>
            <person name="Watanabe S."/>
            <person name="Cui L."/>
        </authorList>
    </citation>
    <scope>NUCLEOTIDE SEQUENCE [LARGE SCALE GENOMIC DNA]</scope>
    <source>
        <strain evidence="5 6">JMUB590</strain>
    </source>
</reference>
<dbReference type="PANTHER" id="PTHR42855">
    <property type="entry name" value="ABC TRANSPORTER ATP-BINDING SUBUNIT"/>
    <property type="match status" value="1"/>
</dbReference>
<feature type="domain" description="ABC transporter" evidence="4">
    <location>
        <begin position="4"/>
        <end position="254"/>
    </location>
</feature>
<evidence type="ECO:0000313" key="6">
    <source>
        <dbReference type="Proteomes" id="UP000274772"/>
    </source>
</evidence>
<dbReference type="Pfam" id="PF00005">
    <property type="entry name" value="ABC_tran"/>
    <property type="match status" value="2"/>
</dbReference>
<dbReference type="InterPro" id="IPR032524">
    <property type="entry name" value="ABC_tran_C"/>
</dbReference>
<dbReference type="InterPro" id="IPR032781">
    <property type="entry name" value="ABC_tran_Xtn"/>
</dbReference>
<dbReference type="InterPro" id="IPR037118">
    <property type="entry name" value="Val-tRNA_synth_C_sf"/>
</dbReference>
<proteinExistence type="predicted"/>
<dbReference type="Pfam" id="PF12848">
    <property type="entry name" value="ABC_tran_Xtn"/>
    <property type="match status" value="1"/>
</dbReference>
<name>A0ABM7FR65_9STAP</name>
<organism evidence="5 6">
    <name type="scientific">Staphylococcus caprae</name>
    <dbReference type="NCBI Taxonomy" id="29380"/>
    <lineage>
        <taxon>Bacteria</taxon>
        <taxon>Bacillati</taxon>
        <taxon>Bacillota</taxon>
        <taxon>Bacilli</taxon>
        <taxon>Bacillales</taxon>
        <taxon>Staphylococcaceae</taxon>
        <taxon>Staphylococcus</taxon>
    </lineage>
</organism>
<feature type="domain" description="ABC transporter" evidence="4">
    <location>
        <begin position="319"/>
        <end position="537"/>
    </location>
</feature>
<dbReference type="PROSITE" id="PS00211">
    <property type="entry name" value="ABC_TRANSPORTER_1"/>
    <property type="match status" value="1"/>
</dbReference>
<keyword evidence="6" id="KW-1185">Reference proteome</keyword>
<dbReference type="InterPro" id="IPR051309">
    <property type="entry name" value="ABCF_ATPase"/>
</dbReference>
<dbReference type="Gene3D" id="3.40.50.300">
    <property type="entry name" value="P-loop containing nucleotide triphosphate hydrolases"/>
    <property type="match status" value="2"/>
</dbReference>
<dbReference type="PANTHER" id="PTHR42855:SF1">
    <property type="entry name" value="ABC TRANSPORTER DOMAIN-CONTAINING PROTEIN"/>
    <property type="match status" value="1"/>
</dbReference>
<dbReference type="Pfam" id="PF16326">
    <property type="entry name" value="ABC_tran_CTD"/>
    <property type="match status" value="1"/>
</dbReference>
<keyword evidence="3" id="KW-0175">Coiled coil</keyword>
<evidence type="ECO:0000313" key="5">
    <source>
        <dbReference type="EMBL" id="BBD93209.1"/>
    </source>
</evidence>
<dbReference type="Proteomes" id="UP000274772">
    <property type="component" value="Chromosome"/>
</dbReference>
<evidence type="ECO:0000256" key="3">
    <source>
        <dbReference type="SAM" id="Coils"/>
    </source>
</evidence>
<protein>
    <submittedName>
        <fullName evidence="5">ABC transporter, ATP-binding protein</fullName>
    </submittedName>
</protein>
<evidence type="ECO:0000256" key="1">
    <source>
        <dbReference type="ARBA" id="ARBA00022741"/>
    </source>
</evidence>
<dbReference type="EMBL" id="AP018586">
    <property type="protein sequence ID" value="BBD93209.1"/>
    <property type="molecule type" value="Genomic_DNA"/>
</dbReference>
<evidence type="ECO:0000256" key="2">
    <source>
        <dbReference type="ARBA" id="ARBA00022840"/>
    </source>
</evidence>
<dbReference type="InterPro" id="IPR017871">
    <property type="entry name" value="ABC_transporter-like_CS"/>
</dbReference>
<dbReference type="InterPro" id="IPR003439">
    <property type="entry name" value="ABC_transporter-like_ATP-bd"/>
</dbReference>
<dbReference type="InterPro" id="IPR027417">
    <property type="entry name" value="P-loop_NTPase"/>
</dbReference>
<dbReference type="CDD" id="cd03221">
    <property type="entry name" value="ABCF_EF-3"/>
    <property type="match status" value="2"/>
</dbReference>
<keyword evidence="2 5" id="KW-0067">ATP-binding</keyword>
<dbReference type="Gene3D" id="1.10.287.380">
    <property type="entry name" value="Valyl-tRNA synthetase, C-terminal domain"/>
    <property type="match status" value="1"/>
</dbReference>
<sequence length="627" mass="72561">MEAYKIEHLNKSYADKVIFDNLNLSISEHERIGLVGINGTGKSTLLKVIGGLDEDFTADITHPNHYRIRYSSQKQDLDGEMTVFEAVLSSDTPTLRVIKDYEKAVNAYAIDQSEAQFNAMMKVQEAMDQSDAWDYNAEIKTILSKLGINDTTKYVRELSGGQQKRVVLAKTLIEQPDLLLLDEPTNHLDFESINWLINYVKQYPHTVLFVTHDRYFLNEVSTRIIELDRGKLTAYPGNYEDYIAMRAENEVIEQKQQEKQKSLYKKELAWMRAGVKARTTKQQARINRFNNLESEVKGQHTQDKGELNLAYSRLGKQVYELEHVTKSINDKVLFKDITEIIQSGQRIGVVGPNGAGKTTLLNILSNEDHDFEGVLKIGQTVKVAYFKQTEETLDRDIRMIDYLREESEVAKEKDGTSISITQLLERFLFPSSTHGKKIYKLSGGEQKRLYLLRLLVHKPNVLLLDEPTNDLDTETLTILEDYIDDFGGSVITVSHDRYFLNKVAQEYWYIHDGYMEKIIGTFEDYEKYKKEQERQAALAKQSAQQSKQKTQVRKKTGLSYKEKLEYETLMTRIDETETRLEEIDEEMVAASADYAKIKELNEEKEQLEQTYETDITRWSELEEIKEQ</sequence>
<evidence type="ECO:0000259" key="4">
    <source>
        <dbReference type="PROSITE" id="PS50893"/>
    </source>
</evidence>